<dbReference type="Proteomes" id="UP000886523">
    <property type="component" value="Unassembled WGS sequence"/>
</dbReference>
<dbReference type="OrthoDB" id="2737573at2759"/>
<proteinExistence type="predicted"/>
<evidence type="ECO:0000313" key="1">
    <source>
        <dbReference type="EMBL" id="KAF9510938.1"/>
    </source>
</evidence>
<gene>
    <name evidence="1" type="ORF">BS47DRAFT_1364156</name>
</gene>
<sequence>MRKWTAASIAEFEKERQHYLTQVEQPPLPPWESFAEHEKVKYLASQREKVIADEFSRLTVGGWALGKRPRLSYRVPISGLLHLPRGMNGKEGFDKVRFKKGDDLNDIVYNHYDQRVDPDTWPGTNYVASEGIIAKRSEYLGPNPHVASYRFTFEKCEIEWWEPYLEKPWIGETYWLVESEFDETVRWWFPMNRSVY</sequence>
<accession>A0A9P6DTU3</accession>
<comment type="caution">
    <text evidence="1">The sequence shown here is derived from an EMBL/GenBank/DDBJ whole genome shotgun (WGS) entry which is preliminary data.</text>
</comment>
<name>A0A9P6DTU3_9AGAM</name>
<reference evidence="1" key="1">
    <citation type="journal article" date="2020" name="Nat. Commun.">
        <title>Large-scale genome sequencing of mycorrhizal fungi provides insights into the early evolution of symbiotic traits.</title>
        <authorList>
            <person name="Miyauchi S."/>
            <person name="Kiss E."/>
            <person name="Kuo A."/>
            <person name="Drula E."/>
            <person name="Kohler A."/>
            <person name="Sanchez-Garcia M."/>
            <person name="Morin E."/>
            <person name="Andreopoulos B."/>
            <person name="Barry K.W."/>
            <person name="Bonito G."/>
            <person name="Buee M."/>
            <person name="Carver A."/>
            <person name="Chen C."/>
            <person name="Cichocki N."/>
            <person name="Clum A."/>
            <person name="Culley D."/>
            <person name="Crous P.W."/>
            <person name="Fauchery L."/>
            <person name="Girlanda M."/>
            <person name="Hayes R.D."/>
            <person name="Keri Z."/>
            <person name="LaButti K."/>
            <person name="Lipzen A."/>
            <person name="Lombard V."/>
            <person name="Magnuson J."/>
            <person name="Maillard F."/>
            <person name="Murat C."/>
            <person name="Nolan M."/>
            <person name="Ohm R.A."/>
            <person name="Pangilinan J."/>
            <person name="Pereira M.F."/>
            <person name="Perotto S."/>
            <person name="Peter M."/>
            <person name="Pfister S."/>
            <person name="Riley R."/>
            <person name="Sitrit Y."/>
            <person name="Stielow J.B."/>
            <person name="Szollosi G."/>
            <person name="Zifcakova L."/>
            <person name="Stursova M."/>
            <person name="Spatafora J.W."/>
            <person name="Tedersoo L."/>
            <person name="Vaario L.M."/>
            <person name="Yamada A."/>
            <person name="Yan M."/>
            <person name="Wang P."/>
            <person name="Xu J."/>
            <person name="Bruns T."/>
            <person name="Baldrian P."/>
            <person name="Vilgalys R."/>
            <person name="Dunand C."/>
            <person name="Henrissat B."/>
            <person name="Grigoriev I.V."/>
            <person name="Hibbett D."/>
            <person name="Nagy L.G."/>
            <person name="Martin F.M."/>
        </authorList>
    </citation>
    <scope>NUCLEOTIDE SEQUENCE</scope>
    <source>
        <strain evidence="1">UP504</strain>
    </source>
</reference>
<protein>
    <submittedName>
        <fullName evidence="1">Uncharacterized protein</fullName>
    </submittedName>
</protein>
<dbReference type="AlphaFoldDB" id="A0A9P6DTU3"/>
<organism evidence="1 2">
    <name type="scientific">Hydnum rufescens UP504</name>
    <dbReference type="NCBI Taxonomy" id="1448309"/>
    <lineage>
        <taxon>Eukaryota</taxon>
        <taxon>Fungi</taxon>
        <taxon>Dikarya</taxon>
        <taxon>Basidiomycota</taxon>
        <taxon>Agaricomycotina</taxon>
        <taxon>Agaricomycetes</taxon>
        <taxon>Cantharellales</taxon>
        <taxon>Hydnaceae</taxon>
        <taxon>Hydnum</taxon>
    </lineage>
</organism>
<keyword evidence="2" id="KW-1185">Reference proteome</keyword>
<evidence type="ECO:0000313" key="2">
    <source>
        <dbReference type="Proteomes" id="UP000886523"/>
    </source>
</evidence>
<dbReference type="EMBL" id="MU129007">
    <property type="protein sequence ID" value="KAF9510938.1"/>
    <property type="molecule type" value="Genomic_DNA"/>
</dbReference>